<dbReference type="InterPro" id="IPR000551">
    <property type="entry name" value="MerR-type_HTH_dom"/>
</dbReference>
<gene>
    <name evidence="3" type="ORF">EV186_1021021</name>
</gene>
<dbReference type="PRINTS" id="PR00040">
    <property type="entry name" value="HTHMERR"/>
</dbReference>
<comment type="caution">
    <text evidence="3">The sequence shown here is derived from an EMBL/GenBank/DDBJ whole genome shotgun (WGS) entry which is preliminary data.</text>
</comment>
<dbReference type="Gene3D" id="1.10.1660.10">
    <property type="match status" value="1"/>
</dbReference>
<evidence type="ECO:0000313" key="4">
    <source>
        <dbReference type="Proteomes" id="UP000295444"/>
    </source>
</evidence>
<accession>A0A4R6SH85</accession>
<dbReference type="GO" id="GO:0003700">
    <property type="term" value="F:DNA-binding transcription factor activity"/>
    <property type="evidence" value="ECO:0007669"/>
    <property type="project" value="InterPro"/>
</dbReference>
<dbReference type="InterPro" id="IPR047057">
    <property type="entry name" value="MerR_fam"/>
</dbReference>
<dbReference type="GO" id="GO:0003677">
    <property type="term" value="F:DNA binding"/>
    <property type="evidence" value="ECO:0007669"/>
    <property type="project" value="UniProtKB-KW"/>
</dbReference>
<dbReference type="EMBL" id="SNXZ01000002">
    <property type="protein sequence ID" value="TDQ01154.1"/>
    <property type="molecule type" value="Genomic_DNA"/>
</dbReference>
<name>A0A4R6SH85_LABRH</name>
<reference evidence="3 4" key="1">
    <citation type="submission" date="2019-03" db="EMBL/GenBank/DDBJ databases">
        <title>Genomic Encyclopedia of Type Strains, Phase IV (KMG-IV): sequencing the most valuable type-strain genomes for metagenomic binning, comparative biology and taxonomic classification.</title>
        <authorList>
            <person name="Goeker M."/>
        </authorList>
    </citation>
    <scope>NUCLEOTIDE SEQUENCE [LARGE SCALE GENOMIC DNA]</scope>
    <source>
        <strain evidence="3 4">DSM 45361</strain>
    </source>
</reference>
<evidence type="ECO:0000259" key="2">
    <source>
        <dbReference type="PROSITE" id="PS50937"/>
    </source>
</evidence>
<dbReference type="OrthoDB" id="9802039at2"/>
<dbReference type="SUPFAM" id="SSF46955">
    <property type="entry name" value="Putative DNA-binding domain"/>
    <property type="match status" value="1"/>
</dbReference>
<keyword evidence="4" id="KW-1185">Reference proteome</keyword>
<evidence type="ECO:0000313" key="3">
    <source>
        <dbReference type="EMBL" id="TDQ01154.1"/>
    </source>
</evidence>
<dbReference type="PROSITE" id="PS00552">
    <property type="entry name" value="HTH_MERR_1"/>
    <property type="match status" value="1"/>
</dbReference>
<dbReference type="AlphaFoldDB" id="A0A4R6SH85"/>
<sequence length="142" mass="15291">MAELTIGELAKATGVATSALRYWEELGVIPAPARVSGQRRYPRSAVALVGLVLILQDVGFTLSETKELVAVRAGSPAAWREFQERKLAELDERMAKIQAARSALEHGLACKHQPTYDCPNFTKIAAARLAGASLADAHSIVH</sequence>
<feature type="domain" description="HTH merR-type" evidence="2">
    <location>
        <begin position="3"/>
        <end position="71"/>
    </location>
</feature>
<dbReference type="Proteomes" id="UP000295444">
    <property type="component" value="Unassembled WGS sequence"/>
</dbReference>
<dbReference type="PROSITE" id="PS50937">
    <property type="entry name" value="HTH_MERR_2"/>
    <property type="match status" value="1"/>
</dbReference>
<dbReference type="RefSeq" id="WP_133849764.1">
    <property type="nucleotide sequence ID" value="NZ_SNXZ01000002.1"/>
</dbReference>
<dbReference type="SMART" id="SM00422">
    <property type="entry name" value="HTH_MERR"/>
    <property type="match status" value="1"/>
</dbReference>
<evidence type="ECO:0000256" key="1">
    <source>
        <dbReference type="ARBA" id="ARBA00023125"/>
    </source>
</evidence>
<dbReference type="PANTHER" id="PTHR30204:SF97">
    <property type="entry name" value="MERR FAMILY REGULATORY PROTEIN"/>
    <property type="match status" value="1"/>
</dbReference>
<proteinExistence type="predicted"/>
<protein>
    <submittedName>
        <fullName evidence="3">MerR family redox-sensitive transcriptional activator SoxR</fullName>
    </submittedName>
</protein>
<organism evidence="3 4">
    <name type="scientific">Labedaea rhizosphaerae</name>
    <dbReference type="NCBI Taxonomy" id="598644"/>
    <lineage>
        <taxon>Bacteria</taxon>
        <taxon>Bacillati</taxon>
        <taxon>Actinomycetota</taxon>
        <taxon>Actinomycetes</taxon>
        <taxon>Pseudonocardiales</taxon>
        <taxon>Pseudonocardiaceae</taxon>
        <taxon>Labedaea</taxon>
    </lineage>
</organism>
<keyword evidence="1" id="KW-0238">DNA-binding</keyword>
<dbReference type="PANTHER" id="PTHR30204">
    <property type="entry name" value="REDOX-CYCLING DRUG-SENSING TRANSCRIPTIONAL ACTIVATOR SOXR"/>
    <property type="match status" value="1"/>
</dbReference>
<dbReference type="InterPro" id="IPR009061">
    <property type="entry name" value="DNA-bd_dom_put_sf"/>
</dbReference>
<dbReference type="Pfam" id="PF13411">
    <property type="entry name" value="MerR_1"/>
    <property type="match status" value="1"/>
</dbReference>